<feature type="signal peptide" evidence="1">
    <location>
        <begin position="1"/>
        <end position="20"/>
    </location>
</feature>
<feature type="non-terminal residue" evidence="2">
    <location>
        <position position="110"/>
    </location>
</feature>
<accession>A0A0C9S3P0</accession>
<sequence>MLLSAFFIVVFGLCAPTSMASFSAESLTSAQLYTRALNLLRNDHHLRLLMYSPEIGTKIPKCLISNFLKKTKDGARRTLQTNEKFESNETDTDGIFYKGKRNISIVVKNS</sequence>
<dbReference type="InterPro" id="IPR012674">
    <property type="entry name" value="Calycin"/>
</dbReference>
<name>A0A0C9S3P0_AMBAM</name>
<dbReference type="Gene3D" id="2.40.128.20">
    <property type="match status" value="1"/>
</dbReference>
<evidence type="ECO:0000256" key="1">
    <source>
        <dbReference type="SAM" id="SignalP"/>
    </source>
</evidence>
<evidence type="ECO:0000313" key="2">
    <source>
        <dbReference type="EMBL" id="JAG91794.1"/>
    </source>
</evidence>
<dbReference type="EMBL" id="GBZX01000946">
    <property type="protein sequence ID" value="JAG91794.1"/>
    <property type="molecule type" value="mRNA"/>
</dbReference>
<protein>
    <submittedName>
        <fullName evidence="2">Putative secreted protein 94</fullName>
    </submittedName>
</protein>
<keyword evidence="1" id="KW-0732">Signal</keyword>
<dbReference type="AlphaFoldDB" id="A0A0C9S3P0"/>
<proteinExistence type="evidence at transcript level"/>
<reference evidence="2" key="1">
    <citation type="journal article" date="2015" name="PLoS ONE">
        <title>An Insight into the Sialome of the Lone Star Tick, Amblyomma americanum, with a Glimpse on Its Time Dependent Gene Expression.</title>
        <authorList>
            <person name="Karim S."/>
            <person name="Ribeiro J.M."/>
        </authorList>
    </citation>
    <scope>NUCLEOTIDE SEQUENCE</scope>
    <source>
        <tissue evidence="2">Salivary gland</tissue>
    </source>
</reference>
<feature type="chain" id="PRO_5002219569" evidence="1">
    <location>
        <begin position="21"/>
        <end position="110"/>
    </location>
</feature>
<organism evidence="2">
    <name type="scientific">Amblyomma americanum</name>
    <name type="common">Lone star tick</name>
    <dbReference type="NCBI Taxonomy" id="6943"/>
    <lineage>
        <taxon>Eukaryota</taxon>
        <taxon>Metazoa</taxon>
        <taxon>Ecdysozoa</taxon>
        <taxon>Arthropoda</taxon>
        <taxon>Chelicerata</taxon>
        <taxon>Arachnida</taxon>
        <taxon>Acari</taxon>
        <taxon>Parasitiformes</taxon>
        <taxon>Ixodida</taxon>
        <taxon>Ixodoidea</taxon>
        <taxon>Ixodidae</taxon>
        <taxon>Amblyomminae</taxon>
        <taxon>Amblyomma</taxon>
    </lineage>
</organism>